<keyword evidence="1 4" id="KW-0479">Metal-binding</keyword>
<gene>
    <name evidence="8" type="ORF">C2845_PM11G10670</name>
</gene>
<proteinExistence type="predicted"/>
<dbReference type="GO" id="GO:0008270">
    <property type="term" value="F:zinc ion binding"/>
    <property type="evidence" value="ECO:0007669"/>
    <property type="project" value="UniProtKB-KW"/>
</dbReference>
<accession>A0A3L6RVX4</accession>
<dbReference type="Proteomes" id="UP000275267">
    <property type="component" value="Unassembled WGS sequence"/>
</dbReference>
<dbReference type="STRING" id="4540.A0A3L6RVX4"/>
<feature type="coiled-coil region" evidence="5">
    <location>
        <begin position="410"/>
        <end position="437"/>
    </location>
</feature>
<dbReference type="InterPro" id="IPR013083">
    <property type="entry name" value="Znf_RING/FYVE/PHD"/>
</dbReference>
<organism evidence="8 9">
    <name type="scientific">Panicum miliaceum</name>
    <name type="common">Proso millet</name>
    <name type="synonym">Broomcorn millet</name>
    <dbReference type="NCBI Taxonomy" id="4540"/>
    <lineage>
        <taxon>Eukaryota</taxon>
        <taxon>Viridiplantae</taxon>
        <taxon>Streptophyta</taxon>
        <taxon>Embryophyta</taxon>
        <taxon>Tracheophyta</taxon>
        <taxon>Spermatophyta</taxon>
        <taxon>Magnoliopsida</taxon>
        <taxon>Liliopsida</taxon>
        <taxon>Poales</taxon>
        <taxon>Poaceae</taxon>
        <taxon>PACMAD clade</taxon>
        <taxon>Panicoideae</taxon>
        <taxon>Panicodae</taxon>
        <taxon>Paniceae</taxon>
        <taxon>Panicinae</taxon>
        <taxon>Panicum</taxon>
        <taxon>Panicum sect. Panicum</taxon>
    </lineage>
</organism>
<dbReference type="SUPFAM" id="SSF49599">
    <property type="entry name" value="TRAF domain-like"/>
    <property type="match status" value="1"/>
</dbReference>
<evidence type="ECO:0000313" key="8">
    <source>
        <dbReference type="EMBL" id="RLN09959.1"/>
    </source>
</evidence>
<dbReference type="InterPro" id="IPR001293">
    <property type="entry name" value="Znf_TRAF"/>
</dbReference>
<keyword evidence="5" id="KW-0175">Coiled coil</keyword>
<dbReference type="PANTHER" id="PTHR10131">
    <property type="entry name" value="TNF RECEPTOR ASSOCIATED FACTOR"/>
    <property type="match status" value="1"/>
</dbReference>
<evidence type="ECO:0000256" key="5">
    <source>
        <dbReference type="SAM" id="Coils"/>
    </source>
</evidence>
<evidence type="ECO:0000256" key="4">
    <source>
        <dbReference type="PROSITE-ProRule" id="PRU00207"/>
    </source>
</evidence>
<evidence type="ECO:0000256" key="2">
    <source>
        <dbReference type="ARBA" id="ARBA00022771"/>
    </source>
</evidence>
<sequence length="443" mass="49204">MSPRLKRKFQRPHTGLRTAGPAVASHAKAGPNLTAYRAAPLTGSLPRRTPLSSASGGSRRVAATKLPTTTYLLSGGHVCTNWSILPISLGKLMSTAEEDCCSSRCDLCDTEVIQSMAELLLRGLATASVDSTTGDIFKSASSVAVVLKTELENYLLVRTEALIRESVDGGEDHSDKSMKASTRPTEFLSDLIDDFVASKRNVLSHVSGFLSSESRLNKINDFMQKMEMENMWALDVRKATAETILETIDMKCIFHCPERFAGQDKLADHRSQCKFRVVNCKNDGCSASFSAIHIEEHDSICPFKALPCDQLCDQHVMRREMDKHCATVCPMKLINCPFYQVGCETAFPQGNLDNHCSKLLQTHMLYVLQATTRQNATVDDMNQRLQLLEKAQSLNEMSGALDVRSLTLITKEQEAKIKKLECDIKTQEAKMKKLENEFRSRNA</sequence>
<dbReference type="PANTHER" id="PTHR10131:SF161">
    <property type="entry name" value="F26K24.24 PROTEIN"/>
    <property type="match status" value="1"/>
</dbReference>
<dbReference type="Gene3D" id="3.30.40.10">
    <property type="entry name" value="Zinc/RING finger domain, C3HC4 (zinc finger)"/>
    <property type="match status" value="2"/>
</dbReference>
<name>A0A3L6RVX4_PANMI</name>
<feature type="compositionally biased region" description="Basic residues" evidence="6">
    <location>
        <begin position="1"/>
        <end position="11"/>
    </location>
</feature>
<keyword evidence="9" id="KW-1185">Reference proteome</keyword>
<evidence type="ECO:0000256" key="3">
    <source>
        <dbReference type="ARBA" id="ARBA00022833"/>
    </source>
</evidence>
<feature type="region of interest" description="Disordered" evidence="6">
    <location>
        <begin position="1"/>
        <end position="24"/>
    </location>
</feature>
<dbReference type="Pfam" id="PF02176">
    <property type="entry name" value="zf-TRAF"/>
    <property type="match status" value="1"/>
</dbReference>
<dbReference type="PROSITE" id="PS50145">
    <property type="entry name" value="ZF_TRAF"/>
    <property type="match status" value="1"/>
</dbReference>
<evidence type="ECO:0000256" key="6">
    <source>
        <dbReference type="SAM" id="MobiDB-lite"/>
    </source>
</evidence>
<keyword evidence="2 4" id="KW-0863">Zinc-finger</keyword>
<protein>
    <recommendedName>
        <fullName evidence="7">TRAF-type domain-containing protein</fullName>
    </recommendedName>
</protein>
<dbReference type="EMBL" id="PQIB02000007">
    <property type="protein sequence ID" value="RLN09959.1"/>
    <property type="molecule type" value="Genomic_DNA"/>
</dbReference>
<evidence type="ECO:0000313" key="9">
    <source>
        <dbReference type="Proteomes" id="UP000275267"/>
    </source>
</evidence>
<comment type="caution">
    <text evidence="8">The sequence shown here is derived from an EMBL/GenBank/DDBJ whole genome shotgun (WGS) entry which is preliminary data.</text>
</comment>
<feature type="domain" description="TRAF-type" evidence="7">
    <location>
        <begin position="297"/>
        <end position="348"/>
    </location>
</feature>
<reference evidence="9" key="1">
    <citation type="journal article" date="2019" name="Nat. Commun.">
        <title>The genome of broomcorn millet.</title>
        <authorList>
            <person name="Zou C."/>
            <person name="Miki D."/>
            <person name="Li D."/>
            <person name="Tang Q."/>
            <person name="Xiao L."/>
            <person name="Rajput S."/>
            <person name="Deng P."/>
            <person name="Jia W."/>
            <person name="Huang R."/>
            <person name="Zhang M."/>
            <person name="Sun Y."/>
            <person name="Hu J."/>
            <person name="Fu X."/>
            <person name="Schnable P.S."/>
            <person name="Li F."/>
            <person name="Zhang H."/>
            <person name="Feng B."/>
            <person name="Zhu X."/>
            <person name="Liu R."/>
            <person name="Schnable J.C."/>
            <person name="Zhu J.-K."/>
            <person name="Zhang H."/>
        </authorList>
    </citation>
    <scope>NUCLEOTIDE SEQUENCE [LARGE SCALE GENOMIC DNA]</scope>
</reference>
<dbReference type="OrthoDB" id="1737200at2759"/>
<evidence type="ECO:0000256" key="1">
    <source>
        <dbReference type="ARBA" id="ARBA00022723"/>
    </source>
</evidence>
<evidence type="ECO:0000259" key="7">
    <source>
        <dbReference type="PROSITE" id="PS50145"/>
    </source>
</evidence>
<feature type="zinc finger region" description="TRAF-type" evidence="4">
    <location>
        <begin position="297"/>
        <end position="348"/>
    </location>
</feature>
<dbReference type="AlphaFoldDB" id="A0A3L6RVX4"/>
<keyword evidence="3 4" id="KW-0862">Zinc</keyword>